<sequence>MTKTVLLAAAATMILAGATMTAPAPSQAGTMAGMSCKDAAKAEYPDDRKMRHEYKKSCKEAWKMHGGKTGMMGKFKLRKDS</sequence>
<accession>A0A1E3WC62</accession>
<evidence type="ECO:0000256" key="1">
    <source>
        <dbReference type="SAM" id="SignalP"/>
    </source>
</evidence>
<feature type="signal peptide" evidence="1">
    <location>
        <begin position="1"/>
        <end position="28"/>
    </location>
</feature>
<dbReference type="RefSeq" id="WP_069623392.1">
    <property type="nucleotide sequence ID" value="NZ_LPWD01000113.1"/>
</dbReference>
<reference evidence="2 3" key="1">
    <citation type="journal article" date="2016" name="Environ. Microbiol.">
        <title>New Methyloceanibacter diversity from North Sea sediments includes methanotroph containing solely the soluble methane monooxygenase.</title>
        <authorList>
            <person name="Vekeman B."/>
            <person name="Kerckhof F.M."/>
            <person name="Cremers G."/>
            <person name="de Vos P."/>
            <person name="Vandamme P."/>
            <person name="Boon N."/>
            <person name="Op den Camp H.J."/>
            <person name="Heylen K."/>
        </authorList>
    </citation>
    <scope>NUCLEOTIDE SEQUENCE [LARGE SCALE GENOMIC DNA]</scope>
    <source>
        <strain evidence="2 3">R-67177</strain>
    </source>
</reference>
<evidence type="ECO:0000313" key="2">
    <source>
        <dbReference type="EMBL" id="ODS03413.1"/>
    </source>
</evidence>
<proteinExistence type="predicted"/>
<name>A0A1E3WC62_9HYPH</name>
<evidence type="ECO:0000313" key="3">
    <source>
        <dbReference type="Proteomes" id="UP000095042"/>
    </source>
</evidence>
<dbReference type="EMBL" id="LPWD01000113">
    <property type="protein sequence ID" value="ODS03413.1"/>
    <property type="molecule type" value="Genomic_DNA"/>
</dbReference>
<dbReference type="Proteomes" id="UP000095042">
    <property type="component" value="Unassembled WGS sequence"/>
</dbReference>
<organism evidence="2 3">
    <name type="scientific">Methyloceanibacter marginalis</name>
    <dbReference type="NCBI Taxonomy" id="1774971"/>
    <lineage>
        <taxon>Bacteria</taxon>
        <taxon>Pseudomonadati</taxon>
        <taxon>Pseudomonadota</taxon>
        <taxon>Alphaproteobacteria</taxon>
        <taxon>Hyphomicrobiales</taxon>
        <taxon>Hyphomicrobiaceae</taxon>
        <taxon>Methyloceanibacter</taxon>
    </lineage>
</organism>
<protein>
    <submittedName>
        <fullName evidence="2">Uncharacterized protein</fullName>
    </submittedName>
</protein>
<keyword evidence="1" id="KW-0732">Signal</keyword>
<dbReference type="AlphaFoldDB" id="A0A1E3WC62"/>
<keyword evidence="3" id="KW-1185">Reference proteome</keyword>
<dbReference type="OrthoDB" id="8464905at2"/>
<feature type="chain" id="PRO_5009139192" evidence="1">
    <location>
        <begin position="29"/>
        <end position="81"/>
    </location>
</feature>
<comment type="caution">
    <text evidence="2">The sequence shown here is derived from an EMBL/GenBank/DDBJ whole genome shotgun (WGS) entry which is preliminary data.</text>
</comment>
<gene>
    <name evidence="2" type="ORF">AUC71_00945</name>
</gene>